<evidence type="ECO:0000313" key="2">
    <source>
        <dbReference type="Proteomes" id="UP000630864"/>
    </source>
</evidence>
<gene>
    <name evidence="1" type="ORF">PSE10A_58780</name>
</gene>
<reference evidence="1" key="1">
    <citation type="submission" date="2020-09" db="EMBL/GenBank/DDBJ databases">
        <title>Pseudomonas syringae pv. eriobotryae genome sequence causing loquat canker disease.</title>
        <authorList>
            <person name="Fukuda S."/>
            <person name="Tashiro H."/>
            <person name="Nagano Y."/>
        </authorList>
    </citation>
    <scope>NUCLEOTIDE SEQUENCE</scope>
    <source>
        <strain evidence="1">AM001</strain>
    </source>
</reference>
<evidence type="ECO:0000313" key="1">
    <source>
        <dbReference type="EMBL" id="GFZ63367.1"/>
    </source>
</evidence>
<dbReference type="Proteomes" id="UP000630864">
    <property type="component" value="Unassembled WGS sequence"/>
</dbReference>
<proteinExistence type="predicted"/>
<protein>
    <submittedName>
        <fullName evidence="1">Uncharacterized protein</fullName>
    </submittedName>
</protein>
<name>A0A9P3EGH9_PSEA0</name>
<comment type="caution">
    <text evidence="1">The sequence shown here is derived from an EMBL/GenBank/DDBJ whole genome shotgun (WGS) entry which is preliminary data.</text>
</comment>
<accession>A0A9P3EGH9</accession>
<sequence>MIGLSLTDPNLRRLLEIASKSIEEPKHFAFMRRLTSKKFMEGTSGKPLKISNAMVERFLERHHATNEELMRELGVSVIWYEEYGDIPEILNKIRAG</sequence>
<dbReference type="EMBL" id="BMZW01000097">
    <property type="protein sequence ID" value="GFZ63367.1"/>
    <property type="molecule type" value="Genomic_DNA"/>
</dbReference>
<dbReference type="AlphaFoldDB" id="A0A9P3EGH9"/>
<organism evidence="1 2">
    <name type="scientific">Pseudomonas amygdali pv. eriobotryae</name>
    <dbReference type="NCBI Taxonomy" id="129137"/>
    <lineage>
        <taxon>Bacteria</taxon>
        <taxon>Pseudomonadati</taxon>
        <taxon>Pseudomonadota</taxon>
        <taxon>Gammaproteobacteria</taxon>
        <taxon>Pseudomonadales</taxon>
        <taxon>Pseudomonadaceae</taxon>
        <taxon>Pseudomonas</taxon>
        <taxon>Pseudomonas amygdali</taxon>
    </lineage>
</organism>